<dbReference type="GO" id="GO:0004930">
    <property type="term" value="F:G protein-coupled receptor activity"/>
    <property type="evidence" value="ECO:0007669"/>
    <property type="project" value="UniProtKB-KW"/>
</dbReference>
<feature type="transmembrane region" description="Helical" evidence="12">
    <location>
        <begin position="140"/>
        <end position="162"/>
    </location>
</feature>
<dbReference type="Proteomes" id="UP000694406">
    <property type="component" value="Unplaced"/>
</dbReference>
<evidence type="ECO:0000256" key="1">
    <source>
        <dbReference type="ARBA" id="ARBA00004651"/>
    </source>
</evidence>
<reference evidence="14" key="2">
    <citation type="submission" date="2025-09" db="UniProtKB">
        <authorList>
            <consortium name="Ensembl"/>
        </authorList>
    </citation>
    <scope>IDENTIFICATION</scope>
</reference>
<feature type="transmembrane region" description="Helical" evidence="12">
    <location>
        <begin position="236"/>
        <end position="260"/>
    </location>
</feature>
<evidence type="ECO:0000256" key="10">
    <source>
        <dbReference type="ARBA" id="ARBA00023224"/>
    </source>
</evidence>
<organism evidence="14 15">
    <name type="scientific">Laticauda laticaudata</name>
    <name type="common">Blue-ringed sea krait</name>
    <name type="synonym">Blue-lipped sea krait</name>
    <dbReference type="NCBI Taxonomy" id="8630"/>
    <lineage>
        <taxon>Eukaryota</taxon>
        <taxon>Metazoa</taxon>
        <taxon>Chordata</taxon>
        <taxon>Craniata</taxon>
        <taxon>Vertebrata</taxon>
        <taxon>Euteleostomi</taxon>
        <taxon>Lepidosauria</taxon>
        <taxon>Squamata</taxon>
        <taxon>Bifurcata</taxon>
        <taxon>Unidentata</taxon>
        <taxon>Episquamata</taxon>
        <taxon>Toxicofera</taxon>
        <taxon>Serpentes</taxon>
        <taxon>Colubroidea</taxon>
        <taxon>Elapidae</taxon>
        <taxon>Laticaudinae</taxon>
        <taxon>Laticauda</taxon>
    </lineage>
</organism>
<evidence type="ECO:0000313" key="14">
    <source>
        <dbReference type="Ensembl" id="ENSLLTP00000004104.1"/>
    </source>
</evidence>
<keyword evidence="3 12" id="KW-0716">Sensory transduction</keyword>
<dbReference type="InterPro" id="IPR017452">
    <property type="entry name" value="GPCR_Rhodpsn_7TM"/>
</dbReference>
<keyword evidence="8 12" id="KW-0472">Membrane</keyword>
<dbReference type="InterPro" id="IPR000725">
    <property type="entry name" value="Olfact_rcpt"/>
</dbReference>
<dbReference type="PRINTS" id="PR00237">
    <property type="entry name" value="GPCRRHODOPSN"/>
</dbReference>
<evidence type="ECO:0000256" key="3">
    <source>
        <dbReference type="ARBA" id="ARBA00022606"/>
    </source>
</evidence>
<dbReference type="PANTHER" id="PTHR26453">
    <property type="entry name" value="OLFACTORY RECEPTOR"/>
    <property type="match status" value="1"/>
</dbReference>
<dbReference type="FunFam" id="1.20.1070.10:FF:000015">
    <property type="entry name" value="Olfactory receptor"/>
    <property type="match status" value="1"/>
</dbReference>
<comment type="similarity">
    <text evidence="11">Belongs to the G-protein coupled receptor 1 family.</text>
</comment>
<dbReference type="CDD" id="cd15431">
    <property type="entry name" value="7tmA_OR13H-like"/>
    <property type="match status" value="1"/>
</dbReference>
<keyword evidence="10 11" id="KW-0807">Transducer</keyword>
<sequence>MTSTNETVVIEFILIGLSDQPRAQVIFFWFLLMVYLVSLLGNGLIITLIIVDFQLHTPMYFFICVLSLIDFILINTALPEVLINCFIYRPTITFSRCLSQMYLGLLLVSTECVVLAVMAYDRFAAICKPLYYMQIMSWRLCICLMAVSVGFTSLTTLTNALLRPTNFCGQYVINHFVCELQSFLKLSCSDKQISEIFMQIVTFTIVIPPFGFIVMTYGKIGHAVLRIHSSQGRRKAFSTCSSHLAVATIFYGTIMIMYLMPQEKTISDKEKVISVVYGALTPMLNPLIYILRNKNVKGAFWKLVQRKILM</sequence>
<feature type="transmembrane region" description="Helical" evidence="12">
    <location>
        <begin position="196"/>
        <end position="215"/>
    </location>
</feature>
<dbReference type="GO" id="GO:0004984">
    <property type="term" value="F:olfactory receptor activity"/>
    <property type="evidence" value="ECO:0007669"/>
    <property type="project" value="InterPro"/>
</dbReference>
<comment type="subcellular location">
    <subcellularLocation>
        <location evidence="1 12">Cell membrane</location>
        <topology evidence="1 12">Multi-pass membrane protein</topology>
    </subcellularLocation>
</comment>
<keyword evidence="2 12" id="KW-1003">Cell membrane</keyword>
<accession>A0A8C5RJ59</accession>
<keyword evidence="4 11" id="KW-0812">Transmembrane</keyword>
<evidence type="ECO:0000256" key="5">
    <source>
        <dbReference type="ARBA" id="ARBA00022725"/>
    </source>
</evidence>
<keyword evidence="5 12" id="KW-0552">Olfaction</keyword>
<evidence type="ECO:0000256" key="8">
    <source>
        <dbReference type="ARBA" id="ARBA00023136"/>
    </source>
</evidence>
<dbReference type="GO" id="GO:0005886">
    <property type="term" value="C:plasma membrane"/>
    <property type="evidence" value="ECO:0007669"/>
    <property type="project" value="UniProtKB-SubCell"/>
</dbReference>
<keyword evidence="9 11" id="KW-0675">Receptor</keyword>
<dbReference type="SUPFAM" id="SSF81321">
    <property type="entry name" value="Family A G protein-coupled receptor-like"/>
    <property type="match status" value="1"/>
</dbReference>
<dbReference type="AlphaFoldDB" id="A0A8C5RJ59"/>
<dbReference type="GeneTree" id="ENSGT01140000282496"/>
<evidence type="ECO:0000256" key="9">
    <source>
        <dbReference type="ARBA" id="ARBA00023170"/>
    </source>
</evidence>
<feature type="domain" description="G-protein coupled receptors family 1 profile" evidence="13">
    <location>
        <begin position="41"/>
        <end position="289"/>
    </location>
</feature>
<evidence type="ECO:0000256" key="2">
    <source>
        <dbReference type="ARBA" id="ARBA00022475"/>
    </source>
</evidence>
<keyword evidence="6 12" id="KW-1133">Transmembrane helix</keyword>
<dbReference type="Gene3D" id="1.20.1070.10">
    <property type="entry name" value="Rhodopsin 7-helix transmembrane proteins"/>
    <property type="match status" value="1"/>
</dbReference>
<dbReference type="PROSITE" id="PS00237">
    <property type="entry name" value="G_PROTEIN_RECEP_F1_1"/>
    <property type="match status" value="1"/>
</dbReference>
<feature type="transmembrane region" description="Helical" evidence="12">
    <location>
        <begin position="272"/>
        <end position="291"/>
    </location>
</feature>
<evidence type="ECO:0000256" key="4">
    <source>
        <dbReference type="ARBA" id="ARBA00022692"/>
    </source>
</evidence>
<reference evidence="14" key="1">
    <citation type="submission" date="2025-08" db="UniProtKB">
        <authorList>
            <consortium name="Ensembl"/>
        </authorList>
    </citation>
    <scope>IDENTIFICATION</scope>
</reference>
<feature type="transmembrane region" description="Helical" evidence="12">
    <location>
        <begin position="98"/>
        <end position="120"/>
    </location>
</feature>
<dbReference type="PRINTS" id="PR00245">
    <property type="entry name" value="OLFACTORYR"/>
</dbReference>
<evidence type="ECO:0000256" key="11">
    <source>
        <dbReference type="RuleBase" id="RU000688"/>
    </source>
</evidence>
<dbReference type="Pfam" id="PF13853">
    <property type="entry name" value="7tm_4"/>
    <property type="match status" value="1"/>
</dbReference>
<feature type="transmembrane region" description="Helical" evidence="12">
    <location>
        <begin position="58"/>
        <end position="78"/>
    </location>
</feature>
<protein>
    <recommendedName>
        <fullName evidence="12">Olfactory receptor</fullName>
    </recommendedName>
</protein>
<dbReference type="Ensembl" id="ENSLLTT00000004272.1">
    <property type="protein sequence ID" value="ENSLLTP00000004104.1"/>
    <property type="gene ID" value="ENSLLTG00000003089.1"/>
</dbReference>
<name>A0A8C5RJ59_LATLA</name>
<evidence type="ECO:0000256" key="12">
    <source>
        <dbReference type="RuleBase" id="RU363047"/>
    </source>
</evidence>
<proteinExistence type="inferred from homology"/>
<keyword evidence="15" id="KW-1185">Reference proteome</keyword>
<evidence type="ECO:0000256" key="6">
    <source>
        <dbReference type="ARBA" id="ARBA00022989"/>
    </source>
</evidence>
<dbReference type="PROSITE" id="PS50262">
    <property type="entry name" value="G_PROTEIN_RECEP_F1_2"/>
    <property type="match status" value="1"/>
</dbReference>
<evidence type="ECO:0000313" key="15">
    <source>
        <dbReference type="Proteomes" id="UP000694406"/>
    </source>
</evidence>
<feature type="transmembrane region" description="Helical" evidence="12">
    <location>
        <begin position="26"/>
        <end position="51"/>
    </location>
</feature>
<evidence type="ECO:0000259" key="13">
    <source>
        <dbReference type="PROSITE" id="PS50262"/>
    </source>
</evidence>
<evidence type="ECO:0000256" key="7">
    <source>
        <dbReference type="ARBA" id="ARBA00023040"/>
    </source>
</evidence>
<keyword evidence="7 11" id="KW-0297">G-protein coupled receptor</keyword>
<dbReference type="InterPro" id="IPR000276">
    <property type="entry name" value="GPCR_Rhodpsn"/>
</dbReference>